<dbReference type="InterPro" id="IPR038594">
    <property type="entry name" value="SepF-like_sf"/>
</dbReference>
<evidence type="ECO:0000256" key="1">
    <source>
        <dbReference type="ARBA" id="ARBA00022618"/>
    </source>
</evidence>
<protein>
    <recommendedName>
        <fullName evidence="5">Cell division protein SepF</fullName>
    </recommendedName>
</protein>
<evidence type="ECO:0000256" key="4">
    <source>
        <dbReference type="ARBA" id="ARBA00044936"/>
    </source>
</evidence>
<accession>A0A140GRT0</accession>
<evidence type="ECO:0000313" key="6">
    <source>
        <dbReference type="EMBL" id="AMN31239.1"/>
    </source>
</evidence>
<dbReference type="Pfam" id="PF04472">
    <property type="entry name" value="SepF"/>
    <property type="match status" value="1"/>
</dbReference>
<comment type="subunit">
    <text evidence="5">Homodimer. Interacts with FtsZ.</text>
</comment>
<evidence type="ECO:0000256" key="3">
    <source>
        <dbReference type="ARBA" id="ARBA00023306"/>
    </source>
</evidence>
<comment type="function">
    <text evidence="4 5">Cell division protein that is part of the divisome complex and is recruited early to the Z-ring. Probably stimulates Z-ring formation, perhaps through the cross-linking of FtsZ protofilaments. Its function overlaps with FtsA.</text>
</comment>
<comment type="subcellular location">
    <subcellularLocation>
        <location evidence="5">Cytoplasm</location>
    </subcellularLocation>
    <text evidence="5">Localizes to the division site, in a FtsZ-dependent manner.</text>
</comment>
<dbReference type="Proteomes" id="UP000070260">
    <property type="component" value="Plasmid pJFP838A"/>
</dbReference>
<evidence type="ECO:0000313" key="7">
    <source>
        <dbReference type="Proteomes" id="UP000070260"/>
    </source>
</evidence>
<keyword evidence="2 5" id="KW-0717">Septation</keyword>
<dbReference type="GO" id="GO:0043093">
    <property type="term" value="P:FtsZ-dependent cytokinesis"/>
    <property type="evidence" value="ECO:0007669"/>
    <property type="project" value="UniProtKB-UniRule"/>
</dbReference>
<evidence type="ECO:0000256" key="5">
    <source>
        <dbReference type="HAMAP-Rule" id="MF_01197"/>
    </source>
</evidence>
<reference evidence="6 7" key="1">
    <citation type="journal article" date="2016" name="PLoS ONE">
        <title>Plasmid Characterization and Chromosome Analysis of Two netF+ Clostridium perfringens Isolates Associated with Foal and Canine Necrotizing Enteritis.</title>
        <authorList>
            <person name="Mehdizadeh Gohari I."/>
            <person name="Kropinski A.M."/>
            <person name="Weese S.J."/>
            <person name="Parreira V.R."/>
            <person name="Whitehead A.E."/>
            <person name="Boerlin P."/>
            <person name="Prescott J.F."/>
        </authorList>
    </citation>
    <scope>NUCLEOTIDE SEQUENCE [LARGE SCALE GENOMIC DNA]</scope>
    <source>
        <strain evidence="6 7">JP838</strain>
        <plasmid evidence="7">Plasmid pJFP838A</plasmid>
    </source>
</reference>
<dbReference type="RefSeq" id="WP_061429826.1">
    <property type="nucleotide sequence ID" value="NZ_CATNZX010000014.1"/>
</dbReference>
<dbReference type="PANTHER" id="PTHR35798:SF1">
    <property type="entry name" value="CELL DIVISION PROTEIN SEPF"/>
    <property type="match status" value="1"/>
</dbReference>
<dbReference type="AlphaFoldDB" id="A0A140GRT0"/>
<dbReference type="EMBL" id="CP013615">
    <property type="protein sequence ID" value="AMN31239.1"/>
    <property type="molecule type" value="Genomic_DNA"/>
</dbReference>
<keyword evidence="1 5" id="KW-0132">Cell division</keyword>
<dbReference type="GO" id="GO:0005737">
    <property type="term" value="C:cytoplasm"/>
    <property type="evidence" value="ECO:0007669"/>
    <property type="project" value="UniProtKB-SubCell"/>
</dbReference>
<keyword evidence="3 5" id="KW-0131">Cell cycle</keyword>
<proteinExistence type="inferred from homology"/>
<gene>
    <name evidence="5" type="primary">sepF</name>
    <name evidence="6" type="ORF">JFP838_pA0323</name>
</gene>
<evidence type="ECO:0000256" key="2">
    <source>
        <dbReference type="ARBA" id="ARBA00023210"/>
    </source>
</evidence>
<dbReference type="OrthoDB" id="9815206at2"/>
<dbReference type="PATRIC" id="fig|1502.177.peg.3533"/>
<sequence>MKNSIGNVFSGIKRFLGFDEFEDEYDEGFLPSEYDEEYLDTPKVSSNKKRNNLVNIGGGVKNSTIKLVKPKTFEESADYVDFLRTNVTVIINTTDLEKKTAQRLLDFIGGACYSLGANFTHFEKGVFIASPATVEVSQEEIKDKMNPKENKNVI</sequence>
<comment type="similarity">
    <text evidence="5">Belongs to the SepF family.</text>
</comment>
<dbReference type="HAMAP" id="MF_01197">
    <property type="entry name" value="SepF"/>
    <property type="match status" value="1"/>
</dbReference>
<keyword evidence="5" id="KW-0963">Cytoplasm</keyword>
<keyword evidence="6" id="KW-0614">Plasmid</keyword>
<name>A0A140GRT0_CLOPF</name>
<dbReference type="Gene3D" id="3.30.110.150">
    <property type="entry name" value="SepF-like protein"/>
    <property type="match status" value="1"/>
</dbReference>
<dbReference type="InterPro" id="IPR023052">
    <property type="entry name" value="Cell_div_SepF"/>
</dbReference>
<dbReference type="GO" id="GO:0000917">
    <property type="term" value="P:division septum assembly"/>
    <property type="evidence" value="ECO:0007669"/>
    <property type="project" value="UniProtKB-KW"/>
</dbReference>
<dbReference type="InterPro" id="IPR007561">
    <property type="entry name" value="Cell_div_SepF/SepF-rel"/>
</dbReference>
<organism evidence="6 7">
    <name type="scientific">Clostridium perfringens</name>
    <dbReference type="NCBI Taxonomy" id="1502"/>
    <lineage>
        <taxon>Bacteria</taxon>
        <taxon>Bacillati</taxon>
        <taxon>Bacillota</taxon>
        <taxon>Clostridia</taxon>
        <taxon>Eubacteriales</taxon>
        <taxon>Clostridiaceae</taxon>
        <taxon>Clostridium</taxon>
    </lineage>
</organism>
<dbReference type="PANTHER" id="PTHR35798">
    <property type="entry name" value="CELL DIVISION PROTEIN SEPF"/>
    <property type="match status" value="1"/>
</dbReference>
<geneLocation type="plasmid" evidence="6 7">
    <name>pJFP838A</name>
</geneLocation>